<accession>A0A9P8T4N4</accession>
<proteinExistence type="inferred from homology"/>
<sequence>MYAGTFDSLPHENDSAVNVDELWRRTYALAHEYVVENEPPVVLERIHTARSTLQKTALLAAMLQNDVLAEQDETWLPHRGQVIALIAQLLGELDLLVVFGNRAVLKAFYSLLEAYTETSQDTGSLLVEIVRRVGDTASLNATLYYLHHITLKHLYSRKSYREIASLEPLFARHTAIDPLKLNREDVFESYYALAMSLMNTGHYQAAHRQFQILFKLPVCRTQPAIQSLVAAYTANLVLVGLTKDANLLKYGGYVSPACCQLIQSYQTCQPTSFSQTVDKLAEETHELVTQVFRDLKTQMRTRILQLSLEPYSRVGLETVRTIDPLDDVAPLLERLGYVVDAGLVQVPSTGRREPVDTAALVAAIKSLDRITAKTTQSAQLKEAQELRKQRNLSVYHQTGRVDGNAEPPVVHRGAVGELVAVLENIDERNVNDGTVVEAVNCPRPENLHVEEMARLADLVELRILVQHVGCDVLVEDTDHERRKHKEYHVVQREGPRLHHRLAAEPVAENVPELCHVLELADRKVCAARCLHAFHAADADANVRGLDHRHVVGTVSDRQKQRTLLALHEPHHKRFLQRRHTAADHRLAENSDFQQQVLKIGLQSKAQRLAVDHERQRVDVVLRQLVAAQNLHFVEQVLFRVPFALLVHNEQVHVLAQQFAAHSNVYGRLLTVARQHPHLDAGLLQQSQKLVDDFSVSVLFAVDLQLLERMVADLNAALDAGLAVLRDLADVAPAADGTCLELHDVSGQRARFVAENVLDLAKLLDKRRRANHCWRVGRLVVHVEIRSYEICLVIFDDLDGDKQRDRDEVREKHPVRQDVGEKQLHFARAFQIEVAQMVFHERNVENVAERRNHRQHQQNAKQRDHLQIDDALDVGLFDRRRRRVAHQLCLVARENHNSLDPDRVAQIGAAQKQLVWAQRDLAPVQVQRTLVRVQTAVGPLAQDFPLALDQLLRRHQPGSLLARLLDFQVGFAVQVRRLDVAQPFRLGRAQQNQVRRKRLLAVHLDNVADPDVDPFFHHVLPRLDVQHLYLGPVQLVVGRVSLDILRNLLNGGNQQHHHQRADRGVSVGRRHRRDLLDHRREQEKQVCVLGKLLKQKLGHKRDEVVLGGADVVVVVAEPCVCLRIVDVDRPRARVVGAAVLAEEPADVKHVEGVRGCFWGWRAARRLVRVVHVVVRRSSHFASYMTHHGAQAAAGAWRAVIVAVVVAQNVRVERVVVQRPGRVVVVCHVGKRGGRFGGPWRRVAERVVHAVQVNKVDKIVAGVNLDPVLSRHVVGNFSSVGLGVHDQTLQILDVLHQESLVAGRHHVSGLLVGSITDLWLSDGASESSSDTGVDTLLFSPVLGHSVGVKLRKSYKNHIADLPGKHAIPTERTLSPIVFRPENPDLGDFQLKQYPLEQLKSLFSFEKSSVNGVPGFDSSKLAIDSFDSSAKKERKRKGTPTTPSEPDQKIRHVQVHFS</sequence>
<evidence type="ECO:0000256" key="5">
    <source>
        <dbReference type="ARBA" id="ARBA00023159"/>
    </source>
</evidence>
<keyword evidence="4" id="KW-0805">Transcription regulation</keyword>
<keyword evidence="7" id="KW-0539">Nucleus</keyword>
<organism evidence="10 11">
    <name type="scientific">Ogataea polymorpha</name>
    <dbReference type="NCBI Taxonomy" id="460523"/>
    <lineage>
        <taxon>Eukaryota</taxon>
        <taxon>Fungi</taxon>
        <taxon>Dikarya</taxon>
        <taxon>Ascomycota</taxon>
        <taxon>Saccharomycotina</taxon>
        <taxon>Pichiomycetes</taxon>
        <taxon>Pichiales</taxon>
        <taxon>Pichiaceae</taxon>
        <taxon>Ogataea</taxon>
    </lineage>
</organism>
<evidence type="ECO:0000313" key="11">
    <source>
        <dbReference type="Proteomes" id="UP000788993"/>
    </source>
</evidence>
<protein>
    <recommendedName>
        <fullName evidence="3">Mediator of RNA polymerase II transcription subunit 19</fullName>
    </recommendedName>
    <alternativeName>
        <fullName evidence="8">Mediator complex subunit 19</fullName>
    </alternativeName>
</protein>
<reference evidence="10" key="2">
    <citation type="submission" date="2021-01" db="EMBL/GenBank/DDBJ databases">
        <authorList>
            <person name="Schikora-Tamarit M.A."/>
        </authorList>
    </citation>
    <scope>NUCLEOTIDE SEQUENCE</scope>
    <source>
        <strain evidence="10">NCAIM Y.01608</strain>
    </source>
</reference>
<dbReference type="Proteomes" id="UP000788993">
    <property type="component" value="Unassembled WGS sequence"/>
</dbReference>
<evidence type="ECO:0000256" key="1">
    <source>
        <dbReference type="ARBA" id="ARBA00004123"/>
    </source>
</evidence>
<dbReference type="PANTHER" id="PTHR28270:SF1">
    <property type="entry name" value="MEDIATOR OF RNA POLYMERASE II TRANSCRIPTION SUBUNIT 19"/>
    <property type="match status" value="1"/>
</dbReference>
<feature type="region of interest" description="Disordered" evidence="9">
    <location>
        <begin position="1424"/>
        <end position="1455"/>
    </location>
</feature>
<dbReference type="PANTHER" id="PTHR28270">
    <property type="entry name" value="MEDIATOR OF RNA POLYMERASE II TRANSCRIPTION SUBUNIT 19"/>
    <property type="match status" value="1"/>
</dbReference>
<comment type="caution">
    <text evidence="10">The sequence shown here is derived from an EMBL/GenBank/DDBJ whole genome shotgun (WGS) entry which is preliminary data.</text>
</comment>
<evidence type="ECO:0000256" key="2">
    <source>
        <dbReference type="ARBA" id="ARBA00009259"/>
    </source>
</evidence>
<dbReference type="InterPro" id="IPR013942">
    <property type="entry name" value="Mediator_Med19_fun"/>
</dbReference>
<evidence type="ECO:0000256" key="3">
    <source>
        <dbReference type="ARBA" id="ARBA00019615"/>
    </source>
</evidence>
<evidence type="ECO:0000256" key="6">
    <source>
        <dbReference type="ARBA" id="ARBA00023163"/>
    </source>
</evidence>
<keyword evidence="6" id="KW-0804">Transcription</keyword>
<evidence type="ECO:0000256" key="4">
    <source>
        <dbReference type="ARBA" id="ARBA00023015"/>
    </source>
</evidence>
<reference evidence="10" key="1">
    <citation type="journal article" date="2021" name="Open Biol.">
        <title>Shared evolutionary footprints suggest mitochondrial oxidative damage underlies multiple complex I losses in fungi.</title>
        <authorList>
            <person name="Schikora-Tamarit M.A."/>
            <person name="Marcet-Houben M."/>
            <person name="Nosek J."/>
            <person name="Gabaldon T."/>
        </authorList>
    </citation>
    <scope>NUCLEOTIDE SEQUENCE</scope>
    <source>
        <strain evidence="10">NCAIM Y.01608</strain>
    </source>
</reference>
<dbReference type="GO" id="GO:0003712">
    <property type="term" value="F:transcription coregulator activity"/>
    <property type="evidence" value="ECO:0007669"/>
    <property type="project" value="InterPro"/>
</dbReference>
<keyword evidence="5" id="KW-0010">Activator</keyword>
<dbReference type="EMBL" id="JAEUBD010001178">
    <property type="protein sequence ID" value="KAH3665255.1"/>
    <property type="molecule type" value="Genomic_DNA"/>
</dbReference>
<dbReference type="GO" id="GO:0006357">
    <property type="term" value="P:regulation of transcription by RNA polymerase II"/>
    <property type="evidence" value="ECO:0007669"/>
    <property type="project" value="InterPro"/>
</dbReference>
<evidence type="ECO:0000256" key="7">
    <source>
        <dbReference type="ARBA" id="ARBA00023242"/>
    </source>
</evidence>
<keyword evidence="11" id="KW-1185">Reference proteome</keyword>
<dbReference type="GO" id="GO:0016592">
    <property type="term" value="C:mediator complex"/>
    <property type="evidence" value="ECO:0007669"/>
    <property type="project" value="InterPro"/>
</dbReference>
<evidence type="ECO:0000256" key="9">
    <source>
        <dbReference type="SAM" id="MobiDB-lite"/>
    </source>
</evidence>
<comment type="similarity">
    <text evidence="2">Belongs to the Mediator complex subunit 19 family.</text>
</comment>
<name>A0A9P8T4N4_9ASCO</name>
<comment type="subcellular location">
    <subcellularLocation>
        <location evidence="1">Nucleus</location>
    </subcellularLocation>
</comment>
<evidence type="ECO:0000313" key="10">
    <source>
        <dbReference type="EMBL" id="KAH3665255.1"/>
    </source>
</evidence>
<gene>
    <name evidence="10" type="ORF">OGATHE_004070</name>
</gene>
<dbReference type="GO" id="GO:0070847">
    <property type="term" value="C:core mediator complex"/>
    <property type="evidence" value="ECO:0007669"/>
    <property type="project" value="TreeGrafter"/>
</dbReference>
<evidence type="ECO:0000256" key="8">
    <source>
        <dbReference type="ARBA" id="ARBA00032018"/>
    </source>
</evidence>